<dbReference type="FunFam" id="3.40.50.300:FF:000823">
    <property type="entry name" value="Small GTPase RAB, putative"/>
    <property type="match status" value="1"/>
</dbReference>
<dbReference type="PROSITE" id="PS51421">
    <property type="entry name" value="RAS"/>
    <property type="match status" value="1"/>
</dbReference>
<sequence length="198" mass="21891">MQASKKFKLVLLGEAGVGKSSIILRLIKDEYVEFQHSTVGASFFRHSVPLEDMTINFDIWDTAGQERYKSLASMYYRGAAAALVVYDITSQDSFERAKYWVKELLMNSNDNIVIALTGNKCDLVDQRRVSVEATQAYANEMGILYLETSAKTSVNINQIFQEIARKLSTTLVVSATAAAAPGGVNLMEAKPKSAKRCC</sequence>
<dbReference type="InterPro" id="IPR005225">
    <property type="entry name" value="Small_GTP-bd"/>
</dbReference>
<name>A0A7S4LCC4_9EUGL</name>
<dbReference type="EMBL" id="HBJA01089733">
    <property type="protein sequence ID" value="CAE0820060.1"/>
    <property type="molecule type" value="Transcribed_RNA"/>
</dbReference>
<accession>A0A7S4LCC4</accession>
<dbReference type="PROSITE" id="PS51419">
    <property type="entry name" value="RAB"/>
    <property type="match status" value="1"/>
</dbReference>
<dbReference type="CDD" id="cd01860">
    <property type="entry name" value="Rab5_related"/>
    <property type="match status" value="1"/>
</dbReference>
<dbReference type="Pfam" id="PF00071">
    <property type="entry name" value="Ras"/>
    <property type="match status" value="1"/>
</dbReference>
<proteinExistence type="predicted"/>
<keyword evidence="1" id="KW-0547">Nucleotide-binding</keyword>
<evidence type="ECO:0000313" key="2">
    <source>
        <dbReference type="EMBL" id="CAE0820060.1"/>
    </source>
</evidence>
<organism evidence="2">
    <name type="scientific">Eutreptiella gymnastica</name>
    <dbReference type="NCBI Taxonomy" id="73025"/>
    <lineage>
        <taxon>Eukaryota</taxon>
        <taxon>Discoba</taxon>
        <taxon>Euglenozoa</taxon>
        <taxon>Euglenida</taxon>
        <taxon>Spirocuta</taxon>
        <taxon>Euglenophyceae</taxon>
        <taxon>Eutreptiales</taxon>
        <taxon>Eutreptiaceae</taxon>
        <taxon>Eutreptiella</taxon>
    </lineage>
</organism>
<dbReference type="GO" id="GO:0003924">
    <property type="term" value="F:GTPase activity"/>
    <property type="evidence" value="ECO:0007669"/>
    <property type="project" value="InterPro"/>
</dbReference>
<dbReference type="SMART" id="SM00173">
    <property type="entry name" value="RAS"/>
    <property type="match status" value="1"/>
</dbReference>
<dbReference type="InterPro" id="IPR027417">
    <property type="entry name" value="P-loop_NTPase"/>
</dbReference>
<dbReference type="SUPFAM" id="SSF52540">
    <property type="entry name" value="P-loop containing nucleoside triphosphate hydrolases"/>
    <property type="match status" value="1"/>
</dbReference>
<dbReference type="NCBIfam" id="TIGR00231">
    <property type="entry name" value="small_GTP"/>
    <property type="match status" value="1"/>
</dbReference>
<dbReference type="SMART" id="SM00175">
    <property type="entry name" value="RAB"/>
    <property type="match status" value="1"/>
</dbReference>
<reference evidence="2" key="1">
    <citation type="submission" date="2021-01" db="EMBL/GenBank/DDBJ databases">
        <authorList>
            <person name="Corre E."/>
            <person name="Pelletier E."/>
            <person name="Niang G."/>
            <person name="Scheremetjew M."/>
            <person name="Finn R."/>
            <person name="Kale V."/>
            <person name="Holt S."/>
            <person name="Cochrane G."/>
            <person name="Meng A."/>
            <person name="Brown T."/>
            <person name="Cohen L."/>
        </authorList>
    </citation>
    <scope>NUCLEOTIDE SEQUENCE</scope>
    <source>
        <strain evidence="2">CCMP1594</strain>
    </source>
</reference>
<dbReference type="SMART" id="SM00176">
    <property type="entry name" value="RAN"/>
    <property type="match status" value="1"/>
</dbReference>
<gene>
    <name evidence="2" type="ORF">EGYM00163_LOCUS31230</name>
</gene>
<dbReference type="PANTHER" id="PTHR47978">
    <property type="match status" value="1"/>
</dbReference>
<dbReference type="Gene3D" id="3.40.50.300">
    <property type="entry name" value="P-loop containing nucleotide triphosphate hydrolases"/>
    <property type="match status" value="1"/>
</dbReference>
<protein>
    <submittedName>
        <fullName evidence="2">Uncharacterized protein</fullName>
    </submittedName>
</protein>
<dbReference type="SMART" id="SM00174">
    <property type="entry name" value="RHO"/>
    <property type="match status" value="1"/>
</dbReference>
<evidence type="ECO:0000256" key="1">
    <source>
        <dbReference type="ARBA" id="ARBA00022741"/>
    </source>
</evidence>
<dbReference type="GO" id="GO:0005525">
    <property type="term" value="F:GTP binding"/>
    <property type="evidence" value="ECO:0007669"/>
    <property type="project" value="InterPro"/>
</dbReference>
<dbReference type="PRINTS" id="PR00449">
    <property type="entry name" value="RASTRNSFRMNG"/>
</dbReference>
<dbReference type="InterPro" id="IPR001806">
    <property type="entry name" value="Small_GTPase"/>
</dbReference>
<dbReference type="AlphaFoldDB" id="A0A7S4LCC4"/>